<dbReference type="NCBIfam" id="NF009466">
    <property type="entry name" value="PRK12826.1-2"/>
    <property type="match status" value="1"/>
</dbReference>
<comment type="catalytic activity">
    <reaction evidence="13">
        <text>a (3R)-hydroxyacyl-[ACP] + NADP(+) = a 3-oxoacyl-[ACP] + NADPH + H(+)</text>
        <dbReference type="Rhea" id="RHEA:17397"/>
        <dbReference type="Rhea" id="RHEA-COMP:9916"/>
        <dbReference type="Rhea" id="RHEA-COMP:9945"/>
        <dbReference type="ChEBI" id="CHEBI:15378"/>
        <dbReference type="ChEBI" id="CHEBI:57783"/>
        <dbReference type="ChEBI" id="CHEBI:58349"/>
        <dbReference type="ChEBI" id="CHEBI:78776"/>
        <dbReference type="ChEBI" id="CHEBI:78827"/>
        <dbReference type="EC" id="1.1.1.100"/>
    </reaction>
</comment>
<dbReference type="EC" id="1.1.1.100" evidence="3 13"/>
<evidence type="ECO:0000259" key="14">
    <source>
        <dbReference type="SMART" id="SM00822"/>
    </source>
</evidence>
<protein>
    <recommendedName>
        <fullName evidence="3 13">3-oxoacyl-[acyl-carrier-protein] reductase</fullName>
        <ecNumber evidence="3 13">1.1.1.100</ecNumber>
    </recommendedName>
</protein>
<dbReference type="UniPathway" id="UPA00094"/>
<feature type="active site" description="Proton acceptor" evidence="10">
    <location>
        <position position="155"/>
    </location>
</feature>
<keyword evidence="7 13" id="KW-0560">Oxidoreductase</keyword>
<evidence type="ECO:0000256" key="5">
    <source>
        <dbReference type="ARBA" id="ARBA00022832"/>
    </source>
</evidence>
<proteinExistence type="inferred from homology"/>
<keyword evidence="16" id="KW-1185">Reference proteome</keyword>
<evidence type="ECO:0000256" key="4">
    <source>
        <dbReference type="ARBA" id="ARBA00022516"/>
    </source>
</evidence>
<organism evidence="15 16">
    <name type="scientific">Desulforhopalus singaporensis</name>
    <dbReference type="NCBI Taxonomy" id="91360"/>
    <lineage>
        <taxon>Bacteria</taxon>
        <taxon>Pseudomonadati</taxon>
        <taxon>Thermodesulfobacteriota</taxon>
        <taxon>Desulfobulbia</taxon>
        <taxon>Desulfobulbales</taxon>
        <taxon>Desulfocapsaceae</taxon>
        <taxon>Desulforhopalus</taxon>
    </lineage>
</organism>
<feature type="binding site" evidence="11">
    <location>
        <position position="188"/>
    </location>
    <ligand>
        <name>NADP(+)</name>
        <dbReference type="ChEBI" id="CHEBI:58349"/>
    </ligand>
</feature>
<feature type="binding site" evidence="11">
    <location>
        <position position="90"/>
    </location>
    <ligand>
        <name>NADP(+)</name>
        <dbReference type="ChEBI" id="CHEBI:58349"/>
    </ligand>
</feature>
<dbReference type="InterPro" id="IPR036291">
    <property type="entry name" value="NAD(P)-bd_dom_sf"/>
</dbReference>
<dbReference type="NCBIfam" id="TIGR01830">
    <property type="entry name" value="3oxo_ACP_reduc"/>
    <property type="match status" value="1"/>
</dbReference>
<evidence type="ECO:0000256" key="7">
    <source>
        <dbReference type="ARBA" id="ARBA00023002"/>
    </source>
</evidence>
<dbReference type="NCBIfam" id="NF009464">
    <property type="entry name" value="PRK12824.1"/>
    <property type="match status" value="1"/>
</dbReference>
<dbReference type="NCBIfam" id="NF004199">
    <property type="entry name" value="PRK05653.1-4"/>
    <property type="match status" value="1"/>
</dbReference>
<evidence type="ECO:0000256" key="3">
    <source>
        <dbReference type="ARBA" id="ARBA00012948"/>
    </source>
</evidence>
<dbReference type="GO" id="GO:0004316">
    <property type="term" value="F:3-oxoacyl-[acyl-carrier-protein] reductase (NADPH) activity"/>
    <property type="evidence" value="ECO:0007669"/>
    <property type="project" value="UniProtKB-UniRule"/>
</dbReference>
<comment type="subunit">
    <text evidence="13">Homotetramer.</text>
</comment>
<dbReference type="PRINTS" id="PR00081">
    <property type="entry name" value="GDHRDH"/>
</dbReference>
<feature type="binding site" evidence="11">
    <location>
        <begin position="155"/>
        <end position="159"/>
    </location>
    <ligand>
        <name>NADP(+)</name>
        <dbReference type="ChEBI" id="CHEBI:58349"/>
    </ligand>
</feature>
<evidence type="ECO:0000256" key="6">
    <source>
        <dbReference type="ARBA" id="ARBA00022857"/>
    </source>
</evidence>
<dbReference type="InterPro" id="IPR011284">
    <property type="entry name" value="3oxo_ACP_reduc"/>
</dbReference>
<dbReference type="Proteomes" id="UP000199073">
    <property type="component" value="Unassembled WGS sequence"/>
</dbReference>
<evidence type="ECO:0000256" key="13">
    <source>
        <dbReference type="RuleBase" id="RU366074"/>
    </source>
</evidence>
<comment type="similarity">
    <text evidence="2 12">Belongs to the short-chain dehydrogenases/reductases (SDR) family.</text>
</comment>
<dbReference type="NCBIfam" id="NF004200">
    <property type="entry name" value="PRK05653.1-5"/>
    <property type="match status" value="1"/>
</dbReference>
<evidence type="ECO:0000256" key="10">
    <source>
        <dbReference type="PIRSR" id="PIRSR611284-1"/>
    </source>
</evidence>
<dbReference type="AlphaFoldDB" id="A0A1H0MMU2"/>
<keyword evidence="5 13" id="KW-0276">Fatty acid metabolism</keyword>
<keyword evidence="4 13" id="KW-0444">Lipid biosynthesis</keyword>
<gene>
    <name evidence="15" type="ORF">SAMN05660330_01111</name>
</gene>
<evidence type="ECO:0000256" key="9">
    <source>
        <dbReference type="ARBA" id="ARBA00023160"/>
    </source>
</evidence>
<evidence type="ECO:0000313" key="15">
    <source>
        <dbReference type="EMBL" id="SDO81606.1"/>
    </source>
</evidence>
<dbReference type="InterPro" id="IPR057326">
    <property type="entry name" value="KR_dom"/>
</dbReference>
<evidence type="ECO:0000256" key="8">
    <source>
        <dbReference type="ARBA" id="ARBA00023098"/>
    </source>
</evidence>
<dbReference type="GO" id="GO:0030497">
    <property type="term" value="P:fatty acid elongation"/>
    <property type="evidence" value="ECO:0007669"/>
    <property type="project" value="UniProtKB-ARBA"/>
</dbReference>
<dbReference type="GO" id="GO:0051287">
    <property type="term" value="F:NAD binding"/>
    <property type="evidence" value="ECO:0007669"/>
    <property type="project" value="UniProtKB-UniRule"/>
</dbReference>
<dbReference type="EMBL" id="FNJI01000006">
    <property type="protein sequence ID" value="SDO81606.1"/>
    <property type="molecule type" value="Genomic_DNA"/>
</dbReference>
<dbReference type="PANTHER" id="PTHR42879">
    <property type="entry name" value="3-OXOACYL-(ACYL-CARRIER-PROTEIN) REDUCTASE"/>
    <property type="match status" value="1"/>
</dbReference>
<dbReference type="RefSeq" id="WP_092220610.1">
    <property type="nucleotide sequence ID" value="NZ_FNJI01000006.1"/>
</dbReference>
<keyword evidence="6 11" id="KW-0521">NADP</keyword>
<name>A0A1H0MMU2_9BACT</name>
<feature type="binding site" evidence="11">
    <location>
        <begin position="12"/>
        <end position="15"/>
    </location>
    <ligand>
        <name>NADP(+)</name>
        <dbReference type="ChEBI" id="CHEBI:58349"/>
    </ligand>
</feature>
<dbReference type="SUPFAM" id="SSF51735">
    <property type="entry name" value="NAD(P)-binding Rossmann-fold domains"/>
    <property type="match status" value="1"/>
</dbReference>
<feature type="domain" description="Ketoreductase" evidence="14">
    <location>
        <begin position="6"/>
        <end position="191"/>
    </location>
</feature>
<evidence type="ECO:0000256" key="12">
    <source>
        <dbReference type="RuleBase" id="RU000363"/>
    </source>
</evidence>
<dbReference type="Pfam" id="PF00106">
    <property type="entry name" value="adh_short"/>
    <property type="match status" value="1"/>
</dbReference>
<dbReference type="OrthoDB" id="9804774at2"/>
<keyword evidence="9 13" id="KW-0275">Fatty acid biosynthesis</keyword>
<sequence>MRLDGKVAVVTGGSRGIGRAICIRLASMGAFVYVNYVSRSDAAEEVKKEIEKLGGQAEIIGFDVADGDAVQQAFKEIVKKSESIDILVNNAGITRDGLLARMKESDWDSVLDTNLKGAFFCSKAASRTMMKKKSGRIVNITSVSGFAGNSGQANYSAAKAGLVGFTKATAREYASRNITVNCVAPGYIETEMTDALGDEVQQQIKSEIPLAIFGQAEDIAAAVAYLVSEDGRYVTGQTLHVNGGMYM</sequence>
<evidence type="ECO:0000256" key="1">
    <source>
        <dbReference type="ARBA" id="ARBA00005194"/>
    </source>
</evidence>
<comment type="pathway">
    <text evidence="1 13">Lipid metabolism; fatty acid biosynthesis.</text>
</comment>
<evidence type="ECO:0000313" key="16">
    <source>
        <dbReference type="Proteomes" id="UP000199073"/>
    </source>
</evidence>
<evidence type="ECO:0000256" key="11">
    <source>
        <dbReference type="PIRSR" id="PIRSR611284-2"/>
    </source>
</evidence>
<dbReference type="CDD" id="cd05333">
    <property type="entry name" value="BKR_SDR_c"/>
    <property type="match status" value="1"/>
</dbReference>
<comment type="function">
    <text evidence="13">Catalyzes the NADPH-dependent reduction of beta-ketoacyl-ACP substrates to beta-hydroxyacyl-ACP products, the first reductive step in the elongation cycle of fatty acid biosynthesis.</text>
</comment>
<dbReference type="FunFam" id="3.40.50.720:FF:000037">
    <property type="entry name" value="3-oxoacyl-[acyl-carrier-protein] reductase FabG"/>
    <property type="match status" value="1"/>
</dbReference>
<keyword evidence="8 13" id="KW-0443">Lipid metabolism</keyword>
<accession>A0A1H0MMU2</accession>
<dbReference type="PANTHER" id="PTHR42879:SF2">
    <property type="entry name" value="3-OXOACYL-[ACYL-CARRIER-PROTEIN] REDUCTASE FABG"/>
    <property type="match status" value="1"/>
</dbReference>
<dbReference type="STRING" id="91360.SAMN05660330_01111"/>
<dbReference type="InterPro" id="IPR020904">
    <property type="entry name" value="Sc_DH/Rdtase_CS"/>
</dbReference>
<evidence type="ECO:0000256" key="2">
    <source>
        <dbReference type="ARBA" id="ARBA00006484"/>
    </source>
</evidence>
<dbReference type="InterPro" id="IPR050259">
    <property type="entry name" value="SDR"/>
</dbReference>
<dbReference type="PROSITE" id="PS00061">
    <property type="entry name" value="ADH_SHORT"/>
    <property type="match status" value="1"/>
</dbReference>
<dbReference type="PRINTS" id="PR00080">
    <property type="entry name" value="SDRFAMILY"/>
</dbReference>
<dbReference type="SMART" id="SM00822">
    <property type="entry name" value="PKS_KR"/>
    <property type="match status" value="1"/>
</dbReference>
<dbReference type="NCBIfam" id="NF005559">
    <property type="entry name" value="PRK07231.1"/>
    <property type="match status" value="1"/>
</dbReference>
<dbReference type="Gene3D" id="3.40.50.720">
    <property type="entry name" value="NAD(P)-binding Rossmann-like Domain"/>
    <property type="match status" value="1"/>
</dbReference>
<dbReference type="InterPro" id="IPR002347">
    <property type="entry name" value="SDR_fam"/>
</dbReference>
<reference evidence="15 16" key="1">
    <citation type="submission" date="2016-10" db="EMBL/GenBank/DDBJ databases">
        <authorList>
            <person name="de Groot N.N."/>
        </authorList>
    </citation>
    <scope>NUCLEOTIDE SEQUENCE [LARGE SCALE GENOMIC DNA]</scope>
    <source>
        <strain evidence="15 16">DSM 12130</strain>
    </source>
</reference>